<feature type="signal peptide" evidence="1">
    <location>
        <begin position="1"/>
        <end position="20"/>
    </location>
</feature>
<evidence type="ECO:0008006" key="4">
    <source>
        <dbReference type="Google" id="ProtNLM"/>
    </source>
</evidence>
<gene>
    <name evidence="2" type="ORF">CVT23_01560</name>
</gene>
<accession>A0A2M9G6R4</accession>
<reference evidence="2 3" key="1">
    <citation type="submission" date="2017-11" db="EMBL/GenBank/DDBJ databases">
        <title>Draft genome sequence of Rhizobiales bacterium SY3-13.</title>
        <authorList>
            <person name="Sun C."/>
        </authorList>
    </citation>
    <scope>NUCLEOTIDE SEQUENCE [LARGE SCALE GENOMIC DNA]</scope>
    <source>
        <strain evidence="2 3">SY3-13</strain>
    </source>
</reference>
<organism evidence="2 3">
    <name type="scientific">Minwuia thermotolerans</name>
    <dbReference type="NCBI Taxonomy" id="2056226"/>
    <lineage>
        <taxon>Bacteria</taxon>
        <taxon>Pseudomonadati</taxon>
        <taxon>Pseudomonadota</taxon>
        <taxon>Alphaproteobacteria</taxon>
        <taxon>Minwuiales</taxon>
        <taxon>Minwuiaceae</taxon>
        <taxon>Minwuia</taxon>
    </lineage>
</organism>
<keyword evidence="1" id="KW-0732">Signal</keyword>
<evidence type="ECO:0000313" key="3">
    <source>
        <dbReference type="Proteomes" id="UP000229498"/>
    </source>
</evidence>
<evidence type="ECO:0000256" key="1">
    <source>
        <dbReference type="SAM" id="SignalP"/>
    </source>
</evidence>
<dbReference type="OrthoDB" id="6087881at2"/>
<comment type="caution">
    <text evidence="2">The sequence shown here is derived from an EMBL/GenBank/DDBJ whole genome shotgun (WGS) entry which is preliminary data.</text>
</comment>
<feature type="chain" id="PRO_5014747677" description="Lipocalin-like domain-containing protein" evidence="1">
    <location>
        <begin position="21"/>
        <end position="179"/>
    </location>
</feature>
<sequence>MIRAVFFVLIMAASVGLAQAREVSIGAFEGVWRGSAVSESDISTHFRVTARDMDVEIRGESGGGFSVRWATILRQKGIPDAPVEVLKEARVSFVPDPDRKKVWRSARGGDPMSGEGYYWARLEEQTLTVYGLGVAADGTAELQVYRRTLTDLGMELEFIRTVDGQPVRTARGKLIKFAK</sequence>
<dbReference type="AlphaFoldDB" id="A0A2M9G6R4"/>
<name>A0A2M9G6R4_9PROT</name>
<dbReference type="EMBL" id="PHIG01000005">
    <property type="protein sequence ID" value="PJK31393.1"/>
    <property type="molecule type" value="Genomic_DNA"/>
</dbReference>
<evidence type="ECO:0000313" key="2">
    <source>
        <dbReference type="EMBL" id="PJK31393.1"/>
    </source>
</evidence>
<keyword evidence="3" id="KW-1185">Reference proteome</keyword>
<dbReference type="Proteomes" id="UP000229498">
    <property type="component" value="Unassembled WGS sequence"/>
</dbReference>
<dbReference type="RefSeq" id="WP_109793819.1">
    <property type="nucleotide sequence ID" value="NZ_PHIG01000005.1"/>
</dbReference>
<proteinExistence type="predicted"/>
<protein>
    <recommendedName>
        <fullName evidence="4">Lipocalin-like domain-containing protein</fullName>
    </recommendedName>
</protein>